<dbReference type="Proteomes" id="UP000030764">
    <property type="component" value="Unassembled WGS sequence"/>
</dbReference>
<feature type="region of interest" description="Disordered" evidence="6">
    <location>
        <begin position="45"/>
        <end position="100"/>
    </location>
</feature>
<sequence length="510" mass="58332">MDEDFWNTSTISCFSFDDQHAETARTIEELGTRLQCFDLDSSRSEETDASELSSFQSPKVAEGGNDISSEHSSQSSNVPSSSEKARQRANFADHRPERNATPEEYAKLQKEFRKTQSKLCVLEQQLYHNKYMMTSHEETIRRIAQGEPYSFCSCRSAVDKVSLLEKAFEFGDGDAICCILLFLESTLAPSAFRQLLLEYSYAAKHYVFMLRQLEDTEKLTETLLLLGQQEELMTVELRKIKMQHDSEAKIRALRKAIGGSIFAGSFAEEQRFLQEQLDLLERQLPVEDADTKAIVQGQGEKFFRFPKSQSLVGLSVLETLEYCCLYHYDLPSNSFASPLSIRAQYKITDRQFGWIVTKALAMQQMWPELQKLMLGKNFFGKQKMKSPISCEQFLRLLSMHGAPSSEMVVYISSLTNGQRKLDLAKKYKCDNIVVEQLVALRDRAALLQYISSLPPNSESAQKAMDALDNPVTFGKKVKVAFFSYRFINRTSDGKTDFAYQQQPERPYFFF</sequence>
<accession>A0A085LSA8</accession>
<dbReference type="PANTHER" id="PTHR13364:SF6">
    <property type="entry name" value="SPERMATOGENESIS-DEFECTIVE PROTEIN 39 HOMOLOG"/>
    <property type="match status" value="1"/>
</dbReference>
<feature type="compositionally biased region" description="Basic and acidic residues" evidence="6">
    <location>
        <begin position="83"/>
        <end position="100"/>
    </location>
</feature>
<dbReference type="PANTHER" id="PTHR13364">
    <property type="entry name" value="DEFECTIVE SPERMATOGENESIS PROTEIN 39"/>
    <property type="match status" value="1"/>
</dbReference>
<keyword evidence="5" id="KW-0968">Cytoplasmic vesicle</keyword>
<evidence type="ECO:0000256" key="5">
    <source>
        <dbReference type="ARBA" id="ARBA00023329"/>
    </source>
</evidence>
<organism evidence="8 9">
    <name type="scientific">Trichuris suis</name>
    <name type="common">pig whipworm</name>
    <dbReference type="NCBI Taxonomy" id="68888"/>
    <lineage>
        <taxon>Eukaryota</taxon>
        <taxon>Metazoa</taxon>
        <taxon>Ecdysozoa</taxon>
        <taxon>Nematoda</taxon>
        <taxon>Enoplea</taxon>
        <taxon>Dorylaimia</taxon>
        <taxon>Trichinellida</taxon>
        <taxon>Trichuridae</taxon>
        <taxon>Trichuris</taxon>
    </lineage>
</organism>
<evidence type="ECO:0000256" key="4">
    <source>
        <dbReference type="ARBA" id="ARBA00022753"/>
    </source>
</evidence>
<dbReference type="Gene3D" id="1.10.150.780">
    <property type="entry name" value="Vps16, C-terminal region"/>
    <property type="match status" value="1"/>
</dbReference>
<name>A0A085LSA8_9BILA</name>
<gene>
    <name evidence="8" type="ORF">M513_11268</name>
</gene>
<dbReference type="InterPro" id="IPR040057">
    <property type="entry name" value="Spe-39"/>
</dbReference>
<dbReference type="InterPro" id="IPR038132">
    <property type="entry name" value="Vps16_C_sf"/>
</dbReference>
<evidence type="ECO:0000259" key="7">
    <source>
        <dbReference type="Pfam" id="PF04840"/>
    </source>
</evidence>
<dbReference type="AlphaFoldDB" id="A0A085LSA8"/>
<comment type="subcellular location">
    <subcellularLocation>
        <location evidence="2">Cytoplasmic vesicle</location>
    </subcellularLocation>
    <subcellularLocation>
        <location evidence="1">Early endosome</location>
    </subcellularLocation>
    <subcellularLocation>
        <location evidence="3">Late endosome</location>
    </subcellularLocation>
</comment>
<evidence type="ECO:0000256" key="3">
    <source>
        <dbReference type="ARBA" id="ARBA00004603"/>
    </source>
</evidence>
<evidence type="ECO:0000313" key="9">
    <source>
        <dbReference type="Proteomes" id="UP000030764"/>
    </source>
</evidence>
<dbReference type="InterPro" id="IPR006925">
    <property type="entry name" value="Vps16_C"/>
</dbReference>
<evidence type="ECO:0000313" key="8">
    <source>
        <dbReference type="EMBL" id="KFD47854.1"/>
    </source>
</evidence>
<feature type="compositionally biased region" description="Low complexity" evidence="6">
    <location>
        <begin position="70"/>
        <end position="82"/>
    </location>
</feature>
<dbReference type="GO" id="GO:0005769">
    <property type="term" value="C:early endosome"/>
    <property type="evidence" value="ECO:0007669"/>
    <property type="project" value="UniProtKB-SubCell"/>
</dbReference>
<dbReference type="Pfam" id="PF04840">
    <property type="entry name" value="Vps16_C"/>
    <property type="match status" value="1"/>
</dbReference>
<evidence type="ECO:0000256" key="2">
    <source>
        <dbReference type="ARBA" id="ARBA00004541"/>
    </source>
</evidence>
<reference evidence="8 9" key="1">
    <citation type="journal article" date="2014" name="Nat. Genet.">
        <title>Genome and transcriptome of the porcine whipworm Trichuris suis.</title>
        <authorList>
            <person name="Jex A.R."/>
            <person name="Nejsum P."/>
            <person name="Schwarz E.M."/>
            <person name="Hu L."/>
            <person name="Young N.D."/>
            <person name="Hall R.S."/>
            <person name="Korhonen P.K."/>
            <person name="Liao S."/>
            <person name="Thamsborg S."/>
            <person name="Xia J."/>
            <person name="Xu P."/>
            <person name="Wang S."/>
            <person name="Scheerlinck J.P."/>
            <person name="Hofmann A."/>
            <person name="Sternberg P.W."/>
            <person name="Wang J."/>
            <person name="Gasser R.B."/>
        </authorList>
    </citation>
    <scope>NUCLEOTIDE SEQUENCE [LARGE SCALE GENOMIC DNA]</scope>
    <source>
        <strain evidence="8">DCEP-RM93M</strain>
    </source>
</reference>
<dbReference type="GO" id="GO:0006886">
    <property type="term" value="P:intracellular protein transport"/>
    <property type="evidence" value="ECO:0007669"/>
    <property type="project" value="InterPro"/>
</dbReference>
<protein>
    <recommendedName>
        <fullName evidence="7">Vps16 C-terminal domain-containing protein</fullName>
    </recommendedName>
</protein>
<feature type="domain" description="Vps16 C-terminal" evidence="7">
    <location>
        <begin position="164"/>
        <end position="455"/>
    </location>
</feature>
<evidence type="ECO:0000256" key="1">
    <source>
        <dbReference type="ARBA" id="ARBA00004412"/>
    </source>
</evidence>
<keyword evidence="9" id="KW-1185">Reference proteome</keyword>
<evidence type="ECO:0000256" key="6">
    <source>
        <dbReference type="SAM" id="MobiDB-lite"/>
    </source>
</evidence>
<keyword evidence="4" id="KW-0967">Endosome</keyword>
<dbReference type="GO" id="GO:0005770">
    <property type="term" value="C:late endosome"/>
    <property type="evidence" value="ECO:0007669"/>
    <property type="project" value="UniProtKB-SubCell"/>
</dbReference>
<dbReference type="GO" id="GO:0099023">
    <property type="term" value="C:vesicle tethering complex"/>
    <property type="evidence" value="ECO:0007669"/>
    <property type="project" value="UniProtKB-ARBA"/>
</dbReference>
<dbReference type="GO" id="GO:0007034">
    <property type="term" value="P:vacuolar transport"/>
    <property type="evidence" value="ECO:0007669"/>
    <property type="project" value="TreeGrafter"/>
</dbReference>
<dbReference type="EMBL" id="KL363312">
    <property type="protein sequence ID" value="KFD47854.1"/>
    <property type="molecule type" value="Genomic_DNA"/>
</dbReference>
<proteinExistence type="predicted"/>